<dbReference type="AlphaFoldDB" id="A0A2R6PIT8"/>
<dbReference type="InParanoid" id="A0A2R6PIT8"/>
<evidence type="ECO:0000256" key="2">
    <source>
        <dbReference type="SAM" id="MobiDB-lite"/>
    </source>
</evidence>
<protein>
    <submittedName>
        <fullName evidence="5">Protein ANTI-SILENCING like</fullName>
    </submittedName>
</protein>
<feature type="compositionally biased region" description="Low complexity" evidence="2">
    <location>
        <begin position="255"/>
        <end position="269"/>
    </location>
</feature>
<dbReference type="InterPro" id="IPR001025">
    <property type="entry name" value="BAH_dom"/>
</dbReference>
<keyword evidence="6" id="KW-1185">Reference proteome</keyword>
<dbReference type="PROSITE" id="PS51038">
    <property type="entry name" value="BAH"/>
    <property type="match status" value="1"/>
</dbReference>
<dbReference type="Gene3D" id="2.30.30.490">
    <property type="match status" value="1"/>
</dbReference>
<dbReference type="SMART" id="SM00439">
    <property type="entry name" value="BAH"/>
    <property type="match status" value="1"/>
</dbReference>
<dbReference type="EMBL" id="NKQK01000025">
    <property type="protein sequence ID" value="PSR91795.1"/>
    <property type="molecule type" value="Genomic_DNA"/>
</dbReference>
<dbReference type="CDD" id="cd00590">
    <property type="entry name" value="RRM_SF"/>
    <property type="match status" value="1"/>
</dbReference>
<evidence type="ECO:0000256" key="1">
    <source>
        <dbReference type="PROSITE-ProRule" id="PRU00176"/>
    </source>
</evidence>
<dbReference type="SUPFAM" id="SSF54928">
    <property type="entry name" value="RNA-binding domain, RBD"/>
    <property type="match status" value="1"/>
</dbReference>
<organism evidence="5 6">
    <name type="scientific">Actinidia chinensis var. chinensis</name>
    <name type="common">Chinese soft-hair kiwi</name>
    <dbReference type="NCBI Taxonomy" id="1590841"/>
    <lineage>
        <taxon>Eukaryota</taxon>
        <taxon>Viridiplantae</taxon>
        <taxon>Streptophyta</taxon>
        <taxon>Embryophyta</taxon>
        <taxon>Tracheophyta</taxon>
        <taxon>Spermatophyta</taxon>
        <taxon>Magnoliopsida</taxon>
        <taxon>eudicotyledons</taxon>
        <taxon>Gunneridae</taxon>
        <taxon>Pentapetalae</taxon>
        <taxon>asterids</taxon>
        <taxon>Ericales</taxon>
        <taxon>Actinidiaceae</taxon>
        <taxon>Actinidia</taxon>
    </lineage>
</organism>
<feature type="domain" description="RRM" evidence="3">
    <location>
        <begin position="490"/>
        <end position="573"/>
    </location>
</feature>
<dbReference type="OMA" id="KIWQQNQ"/>
<feature type="region of interest" description="Disordered" evidence="2">
    <location>
        <begin position="255"/>
        <end position="332"/>
    </location>
</feature>
<reference evidence="5 6" key="1">
    <citation type="submission" date="2017-07" db="EMBL/GenBank/DDBJ databases">
        <title>An improved, manually edited Actinidia chinensis var. chinensis (kiwifruit) genome highlights the challenges associated with draft genomes and gene prediction in plants.</title>
        <authorList>
            <person name="Pilkington S."/>
            <person name="Crowhurst R."/>
            <person name="Hilario E."/>
            <person name="Nardozza S."/>
            <person name="Fraser L."/>
            <person name="Peng Y."/>
            <person name="Gunaseelan K."/>
            <person name="Simpson R."/>
            <person name="Tahir J."/>
            <person name="Deroles S."/>
            <person name="Templeton K."/>
            <person name="Luo Z."/>
            <person name="Davy M."/>
            <person name="Cheng C."/>
            <person name="Mcneilage M."/>
            <person name="Scaglione D."/>
            <person name="Liu Y."/>
            <person name="Zhang Q."/>
            <person name="Datson P."/>
            <person name="De Silva N."/>
            <person name="Gardiner S."/>
            <person name="Bassett H."/>
            <person name="Chagne D."/>
            <person name="Mccallum J."/>
            <person name="Dzierzon H."/>
            <person name="Deng C."/>
            <person name="Wang Y.-Y."/>
            <person name="Barron N."/>
            <person name="Manako K."/>
            <person name="Bowen J."/>
            <person name="Foster T."/>
            <person name="Erridge Z."/>
            <person name="Tiffin H."/>
            <person name="Waite C."/>
            <person name="Davies K."/>
            <person name="Grierson E."/>
            <person name="Laing W."/>
            <person name="Kirk R."/>
            <person name="Chen X."/>
            <person name="Wood M."/>
            <person name="Montefiori M."/>
            <person name="Brummell D."/>
            <person name="Schwinn K."/>
            <person name="Catanach A."/>
            <person name="Fullerton C."/>
            <person name="Li D."/>
            <person name="Meiyalaghan S."/>
            <person name="Nieuwenhuizen N."/>
            <person name="Read N."/>
            <person name="Prakash R."/>
            <person name="Hunter D."/>
            <person name="Zhang H."/>
            <person name="Mckenzie M."/>
            <person name="Knabel M."/>
            <person name="Harris A."/>
            <person name="Allan A."/>
            <person name="Chen A."/>
            <person name="Janssen B."/>
            <person name="Plunkett B."/>
            <person name="Dwamena C."/>
            <person name="Voogd C."/>
            <person name="Leif D."/>
            <person name="Lafferty D."/>
            <person name="Souleyre E."/>
            <person name="Varkonyi-Gasic E."/>
            <person name="Gambi F."/>
            <person name="Hanley J."/>
            <person name="Yao J.-L."/>
            <person name="Cheung J."/>
            <person name="David K."/>
            <person name="Warren B."/>
            <person name="Marsh K."/>
            <person name="Snowden K."/>
            <person name="Lin-Wang K."/>
            <person name="Brian L."/>
            <person name="Martinez-Sanchez M."/>
            <person name="Wang M."/>
            <person name="Ileperuma N."/>
            <person name="Macnee N."/>
            <person name="Campin R."/>
            <person name="Mcatee P."/>
            <person name="Drummond R."/>
            <person name="Espley R."/>
            <person name="Ireland H."/>
            <person name="Wu R."/>
            <person name="Atkinson R."/>
            <person name="Karunairetnam S."/>
            <person name="Bulley S."/>
            <person name="Chunkath S."/>
            <person name="Hanley Z."/>
            <person name="Storey R."/>
            <person name="Thrimawithana A."/>
            <person name="Thomson S."/>
            <person name="David C."/>
            <person name="Testolin R."/>
        </authorList>
    </citation>
    <scope>NUCLEOTIDE SEQUENCE [LARGE SCALE GENOMIC DNA]</scope>
    <source>
        <strain evidence="6">cv. Red5</strain>
        <tissue evidence="5">Young leaf</tissue>
    </source>
</reference>
<dbReference type="PROSITE" id="PS50102">
    <property type="entry name" value="RRM"/>
    <property type="match status" value="1"/>
</dbReference>
<dbReference type="InterPro" id="IPR012677">
    <property type="entry name" value="Nucleotide-bd_a/b_plait_sf"/>
</dbReference>
<feature type="region of interest" description="Disordered" evidence="2">
    <location>
        <begin position="356"/>
        <end position="394"/>
    </location>
</feature>
<sequence length="654" mass="73526">MSHLMEVDKGENLEFNWGKKRGVGGNKKEVQFYESFTYDGVDYMLHDCVYMYKEGEPEPYIGKLIKIWENADKTKKVKVHWFFHPSEILNYFGDKEALQNEIFLASGEGVGVANVNPLEAIAGKCNVICISRDSRNPQPSEQELEMADYIFYRTFDVKHHTISDRMNDKVAGLEVKFIFNRKESEQTGNVPKLDSDKKAEAVACNQTLPLSGENPTVEFKAARTDGIANDLMETRSEDVKGLLVERKFLPGGKPVSSAALDSDAVATTSGQQGTIPGVKTDSNKREPEKSKLRDCRVVVKDKAKFTSDSDTSDRKSAKKSMAGMKALGTTSAPSERKLKLGFGKDILESDKGVKSGIDAGALEDRPSKKPRIDSSVKPEKKKNDGVQKLSINSDGNNADLAVTLTVGEKTKPEATFLGPDKDRKQRTDEKMIKFSNGKLLKVSAQDSPSEDIKTEGDGFEVTRRPDVERSKWFRPLPWEERMKSAHEQGTLVHLSNLDPEYTSGEVEDIIWNAFKENCTARMVQRTAISNRHSGQAFIILKTQAAAERIIKELEDRCLMLPNGSPIVGRSAPPLFQEKKSTFVGHLCIDKIKQQTQREMREAVSTSHCSQPNTIEYEMAMEWCLLQSRSERWWKQLYKQHGVELRKLKANLKLK</sequence>
<feature type="domain" description="BAH" evidence="4">
    <location>
        <begin position="41"/>
        <end position="166"/>
    </location>
</feature>
<evidence type="ECO:0000259" key="4">
    <source>
        <dbReference type="PROSITE" id="PS51038"/>
    </source>
</evidence>
<dbReference type="Gramene" id="PSR91795">
    <property type="protein sequence ID" value="PSR91795"/>
    <property type="gene ID" value="CEY00_Acc29142"/>
</dbReference>
<dbReference type="Proteomes" id="UP000241394">
    <property type="component" value="Chromosome LG25"/>
</dbReference>
<accession>A0A2R6PIT8</accession>
<dbReference type="STRING" id="1590841.A0A2R6PIT8"/>
<comment type="caution">
    <text evidence="5">The sequence shown here is derived from an EMBL/GenBank/DDBJ whole genome shotgun (WGS) entry which is preliminary data.</text>
</comment>
<dbReference type="InterPro" id="IPR043151">
    <property type="entry name" value="BAH_sf"/>
</dbReference>
<name>A0A2R6PIT8_ACTCC</name>
<dbReference type="OrthoDB" id="1896853at2759"/>
<evidence type="ECO:0000313" key="5">
    <source>
        <dbReference type="EMBL" id="PSR91795.1"/>
    </source>
</evidence>
<dbReference type="Gene3D" id="3.30.70.330">
    <property type="match status" value="1"/>
</dbReference>
<keyword evidence="1" id="KW-0694">RNA-binding</keyword>
<dbReference type="InterPro" id="IPR035979">
    <property type="entry name" value="RBD_domain_sf"/>
</dbReference>
<feature type="compositionally biased region" description="Basic and acidic residues" evidence="2">
    <location>
        <begin position="281"/>
        <end position="315"/>
    </location>
</feature>
<evidence type="ECO:0000259" key="3">
    <source>
        <dbReference type="PROSITE" id="PS50102"/>
    </source>
</evidence>
<reference evidence="6" key="2">
    <citation type="journal article" date="2018" name="BMC Genomics">
        <title>A manually annotated Actinidia chinensis var. chinensis (kiwifruit) genome highlights the challenges associated with draft genomes and gene prediction in plants.</title>
        <authorList>
            <person name="Pilkington S.M."/>
            <person name="Crowhurst R."/>
            <person name="Hilario E."/>
            <person name="Nardozza S."/>
            <person name="Fraser L."/>
            <person name="Peng Y."/>
            <person name="Gunaseelan K."/>
            <person name="Simpson R."/>
            <person name="Tahir J."/>
            <person name="Deroles S.C."/>
            <person name="Templeton K."/>
            <person name="Luo Z."/>
            <person name="Davy M."/>
            <person name="Cheng C."/>
            <person name="McNeilage M."/>
            <person name="Scaglione D."/>
            <person name="Liu Y."/>
            <person name="Zhang Q."/>
            <person name="Datson P."/>
            <person name="De Silva N."/>
            <person name="Gardiner S.E."/>
            <person name="Bassett H."/>
            <person name="Chagne D."/>
            <person name="McCallum J."/>
            <person name="Dzierzon H."/>
            <person name="Deng C."/>
            <person name="Wang Y.Y."/>
            <person name="Barron L."/>
            <person name="Manako K."/>
            <person name="Bowen J."/>
            <person name="Foster T.M."/>
            <person name="Erridge Z.A."/>
            <person name="Tiffin H."/>
            <person name="Waite C.N."/>
            <person name="Davies K.M."/>
            <person name="Grierson E.P."/>
            <person name="Laing W.A."/>
            <person name="Kirk R."/>
            <person name="Chen X."/>
            <person name="Wood M."/>
            <person name="Montefiori M."/>
            <person name="Brummell D.A."/>
            <person name="Schwinn K.E."/>
            <person name="Catanach A."/>
            <person name="Fullerton C."/>
            <person name="Li D."/>
            <person name="Meiyalaghan S."/>
            <person name="Nieuwenhuizen N."/>
            <person name="Read N."/>
            <person name="Prakash R."/>
            <person name="Hunter D."/>
            <person name="Zhang H."/>
            <person name="McKenzie M."/>
            <person name="Knabel M."/>
            <person name="Harris A."/>
            <person name="Allan A.C."/>
            <person name="Gleave A."/>
            <person name="Chen A."/>
            <person name="Janssen B.J."/>
            <person name="Plunkett B."/>
            <person name="Ampomah-Dwamena C."/>
            <person name="Voogd C."/>
            <person name="Leif D."/>
            <person name="Lafferty D."/>
            <person name="Souleyre E.J.F."/>
            <person name="Varkonyi-Gasic E."/>
            <person name="Gambi F."/>
            <person name="Hanley J."/>
            <person name="Yao J.L."/>
            <person name="Cheung J."/>
            <person name="David K.M."/>
            <person name="Warren B."/>
            <person name="Marsh K."/>
            <person name="Snowden K.C."/>
            <person name="Lin-Wang K."/>
            <person name="Brian L."/>
            <person name="Martinez-Sanchez M."/>
            <person name="Wang M."/>
            <person name="Ileperuma N."/>
            <person name="Macnee N."/>
            <person name="Campin R."/>
            <person name="McAtee P."/>
            <person name="Drummond R.S.M."/>
            <person name="Espley R.V."/>
            <person name="Ireland H.S."/>
            <person name="Wu R."/>
            <person name="Atkinson R.G."/>
            <person name="Karunairetnam S."/>
            <person name="Bulley S."/>
            <person name="Chunkath S."/>
            <person name="Hanley Z."/>
            <person name="Storey R."/>
            <person name="Thrimawithana A.H."/>
            <person name="Thomson S."/>
            <person name="David C."/>
            <person name="Testolin R."/>
            <person name="Huang H."/>
            <person name="Hellens R.P."/>
            <person name="Schaffer R.J."/>
        </authorList>
    </citation>
    <scope>NUCLEOTIDE SEQUENCE [LARGE SCALE GENOMIC DNA]</scope>
    <source>
        <strain evidence="6">cv. Red5</strain>
    </source>
</reference>
<dbReference type="PANTHER" id="PTHR47073">
    <property type="entry name" value="PROTEIN ANTI-SILENCING 1"/>
    <property type="match status" value="1"/>
</dbReference>
<dbReference type="PANTHER" id="PTHR47073:SF7">
    <property type="entry name" value="BAH DOMAIN-CONTAINING PROTEIN"/>
    <property type="match status" value="1"/>
</dbReference>
<evidence type="ECO:0000313" key="6">
    <source>
        <dbReference type="Proteomes" id="UP000241394"/>
    </source>
</evidence>
<gene>
    <name evidence="5" type="ORF">CEY00_Acc29142</name>
</gene>
<dbReference type="GO" id="GO:0003682">
    <property type="term" value="F:chromatin binding"/>
    <property type="evidence" value="ECO:0007669"/>
    <property type="project" value="InterPro"/>
</dbReference>
<proteinExistence type="predicted"/>
<dbReference type="GO" id="GO:0003723">
    <property type="term" value="F:RNA binding"/>
    <property type="evidence" value="ECO:0007669"/>
    <property type="project" value="UniProtKB-UniRule"/>
</dbReference>
<dbReference type="InterPro" id="IPR000504">
    <property type="entry name" value="RRM_dom"/>
</dbReference>
<feature type="compositionally biased region" description="Basic and acidic residues" evidence="2">
    <location>
        <begin position="362"/>
        <end position="385"/>
    </location>
</feature>
<dbReference type="FunFam" id="2.30.30.490:FF:000017">
    <property type="entry name" value="Bromo-adjacent homology (BAH) domain-containing protein"/>
    <property type="match status" value="1"/>
</dbReference>
<dbReference type="Pfam" id="PF01426">
    <property type="entry name" value="BAH"/>
    <property type="match status" value="1"/>
</dbReference>
<dbReference type="FunCoup" id="A0A2R6PIT8">
    <property type="interactions" value="2061"/>
</dbReference>